<dbReference type="AlphaFoldDB" id="A0A5C3E3L9"/>
<dbReference type="PROSITE" id="PS50174">
    <property type="entry name" value="G_PATCH"/>
    <property type="match status" value="1"/>
</dbReference>
<feature type="region of interest" description="Disordered" evidence="1">
    <location>
        <begin position="582"/>
        <end position="665"/>
    </location>
</feature>
<sequence>MALDAVYIRARNRSPDGNNLESTGWQRTLASASDSHESYERRSSSPPSRIPHKPGLGSYSTDYVGWHSLRTGEPLASKALRMRQRFVRATHLSDPSLPLPDLNNQTSGNSQIQPAFQATTSTDMNEPPSKSSQDPTPTLAQLYSQLAQDMQETQTQISASPPAFTSGNTAKQAHGRDVEQANHHAHRHRHHPDARHRSEWFISRALTKMRRAPHTSSSEADTSTPLVGETDSEEAQQDQSESSSTFRRRRCPRCGDTLPPHPTAEEMARHRQSIAHRLGLNAPVSSASASEAPSPAASEAPTPAPRSRSSSPIDVSLLDASMQALHRRSGKLPRRLSNAPRWKKIARDNVGHNLLSRMGWKEGMGLGVQEWKWQQLRREKLKRQRSNAVRALLQRQSLATRASLDAGVHDLTPKDAVAGPSQPVGVNLVGSGGISGPEPGNSQTDSEWMQFLLQQSSTAPTAEHSSLQVAFPFQYDTQDIHQQREAAQIWLSTLSGPDAEWFQVLTPEEQQSLERALLSGQMTLLDIQNALLASAEAQVHSKPLDDNAYSGATEVNAEAINDMMPSNAVLYPVQVELRTDRGGIGSKPSFSTEGASVNRQRRRSRDAEGSVEIRRPSSPSMTLLDTGYKKSRSASTDRSLKPLGRSRSHSSAARKHAVSTRRQRELVYQKDRRDWLDLRASLS</sequence>
<dbReference type="Proteomes" id="UP000324022">
    <property type="component" value="Unassembled WGS sequence"/>
</dbReference>
<feature type="region of interest" description="Disordered" evidence="1">
    <location>
        <begin position="91"/>
        <end position="110"/>
    </location>
</feature>
<dbReference type="OrthoDB" id="2554856at2759"/>
<feature type="compositionally biased region" description="Basic residues" evidence="1">
    <location>
        <begin position="644"/>
        <end position="661"/>
    </location>
</feature>
<dbReference type="EMBL" id="OOIN01000008">
    <property type="protein sequence ID" value="SPO24715.1"/>
    <property type="molecule type" value="Genomic_DNA"/>
</dbReference>
<reference evidence="3 4" key="1">
    <citation type="submission" date="2018-03" db="EMBL/GenBank/DDBJ databases">
        <authorList>
            <person name="Guldener U."/>
        </authorList>
    </citation>
    <scope>NUCLEOTIDE SEQUENCE [LARGE SCALE GENOMIC DNA]</scope>
    <source>
        <strain evidence="3 4">NBRC100155</strain>
    </source>
</reference>
<keyword evidence="4" id="KW-1185">Reference proteome</keyword>
<feature type="compositionally biased region" description="Basic and acidic residues" evidence="1">
    <location>
        <begin position="34"/>
        <end position="43"/>
    </location>
</feature>
<organism evidence="3 4">
    <name type="scientific">Ustilago trichophora</name>
    <dbReference type="NCBI Taxonomy" id="86804"/>
    <lineage>
        <taxon>Eukaryota</taxon>
        <taxon>Fungi</taxon>
        <taxon>Dikarya</taxon>
        <taxon>Basidiomycota</taxon>
        <taxon>Ustilaginomycotina</taxon>
        <taxon>Ustilaginomycetes</taxon>
        <taxon>Ustilaginales</taxon>
        <taxon>Ustilaginaceae</taxon>
        <taxon>Ustilago</taxon>
    </lineage>
</organism>
<feature type="domain" description="G-patch" evidence="2">
    <location>
        <begin position="347"/>
        <end position="370"/>
    </location>
</feature>
<feature type="compositionally biased region" description="Polar residues" evidence="1">
    <location>
        <begin position="588"/>
        <end position="598"/>
    </location>
</feature>
<feature type="region of interest" description="Disordered" evidence="1">
    <location>
        <begin position="149"/>
        <end position="198"/>
    </location>
</feature>
<name>A0A5C3E3L9_9BASI</name>
<feature type="region of interest" description="Disordered" evidence="1">
    <location>
        <begin position="29"/>
        <end position="56"/>
    </location>
</feature>
<feature type="compositionally biased region" description="Polar residues" evidence="1">
    <location>
        <begin position="149"/>
        <end position="171"/>
    </location>
</feature>
<dbReference type="Pfam" id="PF01585">
    <property type="entry name" value="G-patch"/>
    <property type="match status" value="1"/>
</dbReference>
<dbReference type="GO" id="GO:0003676">
    <property type="term" value="F:nucleic acid binding"/>
    <property type="evidence" value="ECO:0007669"/>
    <property type="project" value="InterPro"/>
</dbReference>
<feature type="region of interest" description="Disordered" evidence="1">
    <location>
        <begin position="283"/>
        <end position="312"/>
    </location>
</feature>
<feature type="compositionally biased region" description="Basic residues" evidence="1">
    <location>
        <begin position="183"/>
        <end position="194"/>
    </location>
</feature>
<feature type="region of interest" description="Disordered" evidence="1">
    <location>
        <begin position="210"/>
        <end position="271"/>
    </location>
</feature>
<protein>
    <recommendedName>
        <fullName evidence="2">G-patch domain-containing protein</fullName>
    </recommendedName>
</protein>
<gene>
    <name evidence="3" type="ORF">UTRI_01686_B</name>
</gene>
<evidence type="ECO:0000259" key="2">
    <source>
        <dbReference type="PROSITE" id="PS50174"/>
    </source>
</evidence>
<evidence type="ECO:0000256" key="1">
    <source>
        <dbReference type="SAM" id="MobiDB-lite"/>
    </source>
</evidence>
<evidence type="ECO:0000313" key="3">
    <source>
        <dbReference type="EMBL" id="SPO24715.1"/>
    </source>
</evidence>
<feature type="compositionally biased region" description="Polar residues" evidence="1">
    <location>
        <begin position="214"/>
        <end position="225"/>
    </location>
</feature>
<feature type="compositionally biased region" description="Basic and acidic residues" evidence="1">
    <location>
        <begin position="605"/>
        <end position="615"/>
    </location>
</feature>
<proteinExistence type="predicted"/>
<dbReference type="InterPro" id="IPR000467">
    <property type="entry name" value="G_patch_dom"/>
</dbReference>
<accession>A0A5C3E3L9</accession>
<evidence type="ECO:0000313" key="4">
    <source>
        <dbReference type="Proteomes" id="UP000324022"/>
    </source>
</evidence>
<feature type="compositionally biased region" description="Low complexity" evidence="1">
    <location>
        <begin position="92"/>
        <end position="102"/>
    </location>
</feature>